<dbReference type="PANTHER" id="PTHR11440">
    <property type="entry name" value="LECITHIN-CHOLESTEROL ACYLTRANSFERASE-RELATED"/>
    <property type="match status" value="1"/>
</dbReference>
<dbReference type="Gene3D" id="3.40.50.1820">
    <property type="entry name" value="alpha/beta hydrolase"/>
    <property type="match status" value="1"/>
</dbReference>
<evidence type="ECO:0008006" key="3">
    <source>
        <dbReference type="Google" id="ProtNLM"/>
    </source>
</evidence>
<dbReference type="InterPro" id="IPR003386">
    <property type="entry name" value="LACT/PDAT_acylTrfase"/>
</dbReference>
<evidence type="ECO:0000313" key="1">
    <source>
        <dbReference type="EMBL" id="KAE8756106.1"/>
    </source>
</evidence>
<dbReference type="Proteomes" id="UP000463700">
    <property type="component" value="Unassembled WGS sequence"/>
</dbReference>
<proteinExistence type="predicted"/>
<dbReference type="SUPFAM" id="SSF53474">
    <property type="entry name" value="alpha/beta-Hydrolases"/>
    <property type="match status" value="1"/>
</dbReference>
<protein>
    <recommendedName>
        <fullName evidence="3">Lecithin:cholesterol acyltransferase</fullName>
    </recommendedName>
</protein>
<reference evidence="1 2" key="1">
    <citation type="journal article" date="2020" name="Int. J. Syst. Evol. Microbiol.">
        <title>Paraburkholderia madseniana sp. nov., a phenolic acid-degrading bacterium isolated from acidic forest soil.</title>
        <authorList>
            <person name="Wilhelm R.C."/>
            <person name="Murphy S.J.L."/>
            <person name="Feriancek N.M."/>
            <person name="Karasz D.C."/>
            <person name="DeRito C.M."/>
            <person name="Newman J.D."/>
            <person name="Buckley D.H."/>
        </authorList>
    </citation>
    <scope>NUCLEOTIDE SEQUENCE [LARGE SCALE GENOMIC DNA]</scope>
    <source>
        <strain evidence="1 2">RP11</strain>
    </source>
</reference>
<evidence type="ECO:0000313" key="2">
    <source>
        <dbReference type="Proteomes" id="UP000463700"/>
    </source>
</evidence>
<dbReference type="InterPro" id="IPR029058">
    <property type="entry name" value="AB_hydrolase_fold"/>
</dbReference>
<dbReference type="GO" id="GO:0006629">
    <property type="term" value="P:lipid metabolic process"/>
    <property type="evidence" value="ECO:0007669"/>
    <property type="project" value="InterPro"/>
</dbReference>
<dbReference type="GO" id="GO:0008374">
    <property type="term" value="F:O-acyltransferase activity"/>
    <property type="evidence" value="ECO:0007669"/>
    <property type="project" value="InterPro"/>
</dbReference>
<dbReference type="EMBL" id="VOSW01000071">
    <property type="protein sequence ID" value="KAE8756106.1"/>
    <property type="molecule type" value="Genomic_DNA"/>
</dbReference>
<accession>A0A6N6W6P5</accession>
<dbReference type="Pfam" id="PF02450">
    <property type="entry name" value="LCAT"/>
    <property type="match status" value="1"/>
</dbReference>
<name>A0A6N6W6P5_9BURK</name>
<dbReference type="AlphaFoldDB" id="A0A6N6W6P5"/>
<dbReference type="OrthoDB" id="9814331at2"/>
<gene>
    <name evidence="1" type="ORF">FSO04_30855</name>
</gene>
<sequence length="452" mass="49896">MEVEMHAVFFIPGIMGTRLLGADGQEVWPPTLIETQVGYRRTDQLLAESVRHGEIIRNVSCFSFYGPILDQLKDLGFREDGGHKRLYQFPYDWRKDLEDTAQLLADQIDAAESAGASQISLVAHSMGGLVARLLLEGGKYDQKPWYEKVKNLIALAVPHQGAPLALARILGVDSSLGISKSDFQRIAGDSRYPSGYQLLPCAEEGACWEQSTEGLQPVDFFNPLVAQRLGLDSELLERARYVHQRLNTKPPPQHIRYFYFAGTGHETVTRINVYLDDAGNVDRDRIIVTRTNHSGDGTVPMWSALPRAGQREVVIGEHSSVFAGMPFKRVFYRLLGGNLGSALETLGERDDPMRLSIASPIVECGCEFEILLVPGTPITEIVGKLVLQSMEKDGTTIRGEETLADVTYRGPPVANLRLVVGPLHHPGLFRLAFEGAPRNVAPLGFAVARLEP</sequence>
<organism evidence="1 2">
    <name type="scientific">Paraburkholderia madseniana</name>
    <dbReference type="NCBI Taxonomy" id="2599607"/>
    <lineage>
        <taxon>Bacteria</taxon>
        <taxon>Pseudomonadati</taxon>
        <taxon>Pseudomonadota</taxon>
        <taxon>Betaproteobacteria</taxon>
        <taxon>Burkholderiales</taxon>
        <taxon>Burkholderiaceae</taxon>
        <taxon>Paraburkholderia</taxon>
    </lineage>
</organism>
<comment type="caution">
    <text evidence="1">The sequence shown here is derived from an EMBL/GenBank/DDBJ whole genome shotgun (WGS) entry which is preliminary data.</text>
</comment>